<protein>
    <submittedName>
        <fullName evidence="1">Uncharacterized protein</fullName>
    </submittedName>
</protein>
<keyword evidence="2" id="KW-1185">Reference proteome</keyword>
<name>A0ABT3YH86_9HYPH</name>
<dbReference type="RefSeq" id="WP_267613067.1">
    <property type="nucleotide sequence ID" value="NZ_JAOVZQ010000001.1"/>
</dbReference>
<comment type="caution">
    <text evidence="1">The sequence shown here is derived from an EMBL/GenBank/DDBJ whole genome shotgun (WGS) entry which is preliminary data.</text>
</comment>
<evidence type="ECO:0000313" key="2">
    <source>
        <dbReference type="Proteomes" id="UP001081283"/>
    </source>
</evidence>
<dbReference type="EMBL" id="JAOVZQ010000001">
    <property type="protein sequence ID" value="MCY0095172.1"/>
    <property type="molecule type" value="Genomic_DNA"/>
</dbReference>
<proteinExistence type="predicted"/>
<dbReference type="Proteomes" id="UP001081283">
    <property type="component" value="Unassembled WGS sequence"/>
</dbReference>
<sequence length="177" mass="19019">MTGGSADGIRRSAAARLRAFCRLAATWLGVFRVLSDGATTTGCSVVVRVVTSGLGVGTGARPKRMENIGNPLLTESSAAFPDILETTSIDTPGTESAAVESARTGEVTDAASTRPTASVFAQDVIAISFSLFVQSSHDNWWFSMQLIFDEQPIISVEHYSIIFGLVYRWLSRDAQIR</sequence>
<reference evidence="1" key="1">
    <citation type="submission" date="2022-10" db="EMBL/GenBank/DDBJ databases">
        <title>Hoeflea sp. J2-29, isolated from marine algae.</title>
        <authorList>
            <person name="Kristyanto S."/>
            <person name="Kim J.M."/>
            <person name="Jeon C.O."/>
        </authorList>
    </citation>
    <scope>NUCLEOTIDE SEQUENCE</scope>
    <source>
        <strain evidence="1">J2-29</strain>
    </source>
</reference>
<evidence type="ECO:0000313" key="1">
    <source>
        <dbReference type="EMBL" id="MCY0095172.1"/>
    </source>
</evidence>
<accession>A0ABT3YH86</accession>
<organism evidence="1 2">
    <name type="scientific">Hoeflea ulvae</name>
    <dbReference type="NCBI Taxonomy" id="2983764"/>
    <lineage>
        <taxon>Bacteria</taxon>
        <taxon>Pseudomonadati</taxon>
        <taxon>Pseudomonadota</taxon>
        <taxon>Alphaproteobacteria</taxon>
        <taxon>Hyphomicrobiales</taxon>
        <taxon>Rhizobiaceae</taxon>
        <taxon>Hoeflea</taxon>
    </lineage>
</organism>
<gene>
    <name evidence="1" type="ORF">OEG82_14235</name>
</gene>